<dbReference type="PROSITE" id="PS50048">
    <property type="entry name" value="ZN2_CY6_FUNGAL_2"/>
    <property type="match status" value="1"/>
</dbReference>
<dbReference type="GO" id="GO:0008270">
    <property type="term" value="F:zinc ion binding"/>
    <property type="evidence" value="ECO:0007669"/>
    <property type="project" value="InterPro"/>
</dbReference>
<dbReference type="GO" id="GO:0043565">
    <property type="term" value="F:sequence-specific DNA binding"/>
    <property type="evidence" value="ECO:0007669"/>
    <property type="project" value="TreeGrafter"/>
</dbReference>
<dbReference type="InterPro" id="IPR001138">
    <property type="entry name" value="Zn2Cys6_DnaBD"/>
</dbReference>
<keyword evidence="3" id="KW-0862">Zinc</keyword>
<dbReference type="SUPFAM" id="SSF57701">
    <property type="entry name" value="Zn2/Cys6 DNA-binding domain"/>
    <property type="match status" value="1"/>
</dbReference>
<evidence type="ECO:0000256" key="1">
    <source>
        <dbReference type="ARBA" id="ARBA00004123"/>
    </source>
</evidence>
<gene>
    <name evidence="11" type="ORF">N7509_009278</name>
</gene>
<feature type="compositionally biased region" description="Low complexity" evidence="9">
    <location>
        <begin position="17"/>
        <end position="32"/>
    </location>
</feature>
<dbReference type="EMBL" id="JAPZBU010000009">
    <property type="protein sequence ID" value="KAJ5386737.1"/>
    <property type="molecule type" value="Genomic_DNA"/>
</dbReference>
<evidence type="ECO:0000313" key="11">
    <source>
        <dbReference type="EMBL" id="KAJ5386737.1"/>
    </source>
</evidence>
<evidence type="ECO:0000256" key="7">
    <source>
        <dbReference type="ARBA" id="ARBA00023242"/>
    </source>
</evidence>
<dbReference type="OrthoDB" id="4151048at2759"/>
<feature type="domain" description="Zn(2)-C6 fungal-type" evidence="10">
    <location>
        <begin position="69"/>
        <end position="99"/>
    </location>
</feature>
<evidence type="ECO:0000256" key="3">
    <source>
        <dbReference type="ARBA" id="ARBA00022833"/>
    </source>
</evidence>
<reference evidence="11" key="2">
    <citation type="journal article" date="2023" name="IMA Fungus">
        <title>Comparative genomic study of the Penicillium genus elucidates a diverse pangenome and 15 lateral gene transfer events.</title>
        <authorList>
            <person name="Petersen C."/>
            <person name="Sorensen T."/>
            <person name="Nielsen M.R."/>
            <person name="Sondergaard T.E."/>
            <person name="Sorensen J.L."/>
            <person name="Fitzpatrick D.A."/>
            <person name="Frisvad J.C."/>
            <person name="Nielsen K.L."/>
        </authorList>
    </citation>
    <scope>NUCLEOTIDE SEQUENCE</scope>
    <source>
        <strain evidence="11">IBT 29677</strain>
    </source>
</reference>
<dbReference type="Gene3D" id="4.10.240.10">
    <property type="entry name" value="Zn(2)-C6 fungal-type DNA-binding domain"/>
    <property type="match status" value="1"/>
</dbReference>
<dbReference type="SMART" id="SM00066">
    <property type="entry name" value="GAL4"/>
    <property type="match status" value="1"/>
</dbReference>
<dbReference type="PROSITE" id="PS00463">
    <property type="entry name" value="ZN2_CY6_FUNGAL_1"/>
    <property type="match status" value="1"/>
</dbReference>
<dbReference type="GO" id="GO:0005634">
    <property type="term" value="C:nucleus"/>
    <property type="evidence" value="ECO:0007669"/>
    <property type="project" value="UniProtKB-SubCell"/>
</dbReference>
<keyword evidence="6" id="KW-0804">Transcription</keyword>
<keyword evidence="12" id="KW-1185">Reference proteome</keyword>
<evidence type="ECO:0000256" key="5">
    <source>
        <dbReference type="ARBA" id="ARBA00023125"/>
    </source>
</evidence>
<protein>
    <recommendedName>
        <fullName evidence="10">Zn(2)-C6 fungal-type domain-containing protein</fullName>
    </recommendedName>
</protein>
<dbReference type="AlphaFoldDB" id="A0A9X0B3H6"/>
<evidence type="ECO:0000256" key="4">
    <source>
        <dbReference type="ARBA" id="ARBA00023015"/>
    </source>
</evidence>
<dbReference type="InterPro" id="IPR036864">
    <property type="entry name" value="Zn2-C6_fun-type_DNA-bd_sf"/>
</dbReference>
<dbReference type="GO" id="GO:0000981">
    <property type="term" value="F:DNA-binding transcription factor activity, RNA polymerase II-specific"/>
    <property type="evidence" value="ECO:0007669"/>
    <property type="project" value="InterPro"/>
</dbReference>
<accession>A0A9X0B3H6</accession>
<keyword evidence="2" id="KW-0479">Metal-binding</keyword>
<reference evidence="11" key="1">
    <citation type="submission" date="2022-12" db="EMBL/GenBank/DDBJ databases">
        <authorList>
            <person name="Petersen C."/>
        </authorList>
    </citation>
    <scope>NUCLEOTIDE SEQUENCE</scope>
    <source>
        <strain evidence="11">IBT 29677</strain>
    </source>
</reference>
<evidence type="ECO:0000256" key="8">
    <source>
        <dbReference type="SAM" id="Coils"/>
    </source>
</evidence>
<keyword evidence="7" id="KW-0539">Nucleus</keyword>
<dbReference type="RefSeq" id="XP_056484535.1">
    <property type="nucleotide sequence ID" value="XM_056633915.1"/>
</dbReference>
<keyword evidence="4" id="KW-0805">Transcription regulation</keyword>
<sequence length="194" mass="22427">MEDFLPREYLFTPPVHSSPDSMDLSMPDISMLPRPKKTRRGKYDPERDYSAELRRRFHENPSGKRTSRACDRCKCRKLPCDGNPESCNNCVRQGTACNMTDTSTGQTHPRNIIRQLNRDIGKLQRQLREKDQQIHVLNEQIRNLLPYHQSPGAQLGTPCEYQPSQDRGIMRSDQGITPQQLERQTPYMSGQDLV</sequence>
<evidence type="ECO:0000313" key="12">
    <source>
        <dbReference type="Proteomes" id="UP001147747"/>
    </source>
</evidence>
<dbReference type="InterPro" id="IPR052202">
    <property type="entry name" value="Yeast_MetPath_Reg"/>
</dbReference>
<dbReference type="Proteomes" id="UP001147747">
    <property type="component" value="Unassembled WGS sequence"/>
</dbReference>
<dbReference type="GeneID" id="81372895"/>
<evidence type="ECO:0000256" key="9">
    <source>
        <dbReference type="SAM" id="MobiDB-lite"/>
    </source>
</evidence>
<proteinExistence type="predicted"/>
<evidence type="ECO:0000259" key="10">
    <source>
        <dbReference type="PROSITE" id="PS50048"/>
    </source>
</evidence>
<dbReference type="CDD" id="cd00067">
    <property type="entry name" value="GAL4"/>
    <property type="match status" value="1"/>
</dbReference>
<comment type="caution">
    <text evidence="11">The sequence shown here is derived from an EMBL/GenBank/DDBJ whole genome shotgun (WGS) entry which is preliminary data.</text>
</comment>
<keyword evidence="5" id="KW-0238">DNA-binding</keyword>
<feature type="region of interest" description="Disordered" evidence="9">
    <location>
        <begin position="15"/>
        <end position="45"/>
    </location>
</feature>
<feature type="region of interest" description="Disordered" evidence="9">
    <location>
        <begin position="148"/>
        <end position="171"/>
    </location>
</feature>
<dbReference type="PANTHER" id="PTHR47782:SF12">
    <property type="entry name" value="ZN(II)2CYS6 TRANSCRIPTION FACTOR (EUROFUNG)"/>
    <property type="match status" value="1"/>
</dbReference>
<dbReference type="Pfam" id="PF00172">
    <property type="entry name" value="Zn_clus"/>
    <property type="match status" value="1"/>
</dbReference>
<dbReference type="GO" id="GO:0045944">
    <property type="term" value="P:positive regulation of transcription by RNA polymerase II"/>
    <property type="evidence" value="ECO:0007669"/>
    <property type="project" value="TreeGrafter"/>
</dbReference>
<dbReference type="PANTHER" id="PTHR47782">
    <property type="entry name" value="ZN(II)2CYS6 TRANSCRIPTION FACTOR (EUROFUNG)-RELATED"/>
    <property type="match status" value="1"/>
</dbReference>
<evidence type="ECO:0000256" key="2">
    <source>
        <dbReference type="ARBA" id="ARBA00022723"/>
    </source>
</evidence>
<keyword evidence="8" id="KW-0175">Coiled coil</keyword>
<comment type="subcellular location">
    <subcellularLocation>
        <location evidence="1">Nucleus</location>
    </subcellularLocation>
</comment>
<evidence type="ECO:0000256" key="6">
    <source>
        <dbReference type="ARBA" id="ARBA00023163"/>
    </source>
</evidence>
<name>A0A9X0B3H6_9EURO</name>
<organism evidence="11 12">
    <name type="scientific">Penicillium cosmopolitanum</name>
    <dbReference type="NCBI Taxonomy" id="1131564"/>
    <lineage>
        <taxon>Eukaryota</taxon>
        <taxon>Fungi</taxon>
        <taxon>Dikarya</taxon>
        <taxon>Ascomycota</taxon>
        <taxon>Pezizomycotina</taxon>
        <taxon>Eurotiomycetes</taxon>
        <taxon>Eurotiomycetidae</taxon>
        <taxon>Eurotiales</taxon>
        <taxon>Aspergillaceae</taxon>
        <taxon>Penicillium</taxon>
    </lineage>
</organism>
<feature type="coiled-coil region" evidence="8">
    <location>
        <begin position="113"/>
        <end position="140"/>
    </location>
</feature>